<gene>
    <name evidence="4" type="ORF">SADO_09829</name>
</gene>
<evidence type="ECO:0000313" key="5">
    <source>
        <dbReference type="Proteomes" id="UP001460888"/>
    </source>
</evidence>
<dbReference type="RefSeq" id="WP_353111056.1">
    <property type="nucleotide sequence ID" value="NZ_APND01000003.1"/>
</dbReference>
<organism evidence="4 5">
    <name type="scientific">Salinisphaera dokdonensis CL-ES53</name>
    <dbReference type="NCBI Taxonomy" id="1304272"/>
    <lineage>
        <taxon>Bacteria</taxon>
        <taxon>Pseudomonadati</taxon>
        <taxon>Pseudomonadota</taxon>
        <taxon>Gammaproteobacteria</taxon>
        <taxon>Salinisphaerales</taxon>
        <taxon>Salinisphaeraceae</taxon>
        <taxon>Salinisphaera</taxon>
    </lineage>
</organism>
<dbReference type="CDD" id="cd07719">
    <property type="entry name" value="arylsulfatase_AtsA-like_MBL-fold"/>
    <property type="match status" value="1"/>
</dbReference>
<evidence type="ECO:0000256" key="2">
    <source>
        <dbReference type="SAM" id="SignalP"/>
    </source>
</evidence>
<dbReference type="PANTHER" id="PTHR46018">
    <property type="entry name" value="ZINC PHOSPHODIESTERASE ELAC PROTEIN 1"/>
    <property type="match status" value="1"/>
</dbReference>
<dbReference type="InterPro" id="IPR036866">
    <property type="entry name" value="RibonucZ/Hydroxyglut_hydro"/>
</dbReference>
<comment type="caution">
    <text evidence="4">The sequence shown here is derived from an EMBL/GenBank/DDBJ whole genome shotgun (WGS) entry which is preliminary data.</text>
</comment>
<dbReference type="PANTHER" id="PTHR46018:SF2">
    <property type="entry name" value="ZINC PHOSPHODIESTERASE ELAC PROTEIN 1"/>
    <property type="match status" value="1"/>
</dbReference>
<name>A0ABV2B0X8_9GAMM</name>
<dbReference type="Pfam" id="PF12706">
    <property type="entry name" value="Lactamase_B_2"/>
    <property type="match status" value="1"/>
</dbReference>
<dbReference type="InterPro" id="IPR044094">
    <property type="entry name" value="AtsA-like_MBL-fold"/>
</dbReference>
<reference evidence="4 5" key="1">
    <citation type="submission" date="2013-03" db="EMBL/GenBank/DDBJ databases">
        <title>Salinisphaera dokdonensis CL-ES53 Genome Sequencing.</title>
        <authorList>
            <person name="Li C."/>
            <person name="Lai Q."/>
            <person name="Shao Z."/>
        </authorList>
    </citation>
    <scope>NUCLEOTIDE SEQUENCE [LARGE SCALE GENOMIC DNA]</scope>
    <source>
        <strain evidence="4 5">CL-ES53</strain>
    </source>
</reference>
<accession>A0ABV2B0X8</accession>
<dbReference type="EMBL" id="APND01000003">
    <property type="protein sequence ID" value="MES1929546.1"/>
    <property type="molecule type" value="Genomic_DNA"/>
</dbReference>
<evidence type="ECO:0000256" key="1">
    <source>
        <dbReference type="ARBA" id="ARBA00022801"/>
    </source>
</evidence>
<keyword evidence="2" id="KW-0732">Signal</keyword>
<proteinExistence type="predicted"/>
<feature type="chain" id="PRO_5046475019" evidence="2">
    <location>
        <begin position="22"/>
        <end position="299"/>
    </location>
</feature>
<dbReference type="Proteomes" id="UP001460888">
    <property type="component" value="Unassembled WGS sequence"/>
</dbReference>
<feature type="signal peptide" evidence="2">
    <location>
        <begin position="1"/>
        <end position="21"/>
    </location>
</feature>
<feature type="domain" description="Metallo-beta-lactamase" evidence="3">
    <location>
        <begin position="41"/>
        <end position="241"/>
    </location>
</feature>
<dbReference type="SMART" id="SM00849">
    <property type="entry name" value="Lactamase_B"/>
    <property type="match status" value="1"/>
</dbReference>
<protein>
    <submittedName>
        <fullName evidence="4">Beta-lactamase-like protein</fullName>
    </submittedName>
</protein>
<evidence type="ECO:0000259" key="3">
    <source>
        <dbReference type="SMART" id="SM00849"/>
    </source>
</evidence>
<sequence>MKIRSILVSLAVLFAAFSASAETRVVMLGTGTPVPDGDRAGQSIAVVHDGEAYLFDLGGGAVQNAIRAYEENDIEALYPPNIDHVFFTHLHSDHMLDYPEMLGTYWWRRDARVNVYGPPGTQQMSEGVYEMMAPDLKARFSGNQPIKDKEGYKAEVSEFSEDGVVLEQDGIRIEAFSVSHGSLEYAVGYKIITDDRTIVVSGDTAYDPVVAEQAKGADLLIHEAISQEGLSALPEFWQNYHRAAHTVSTELAEIANRARPAKLVVVHNLFYGADEQSTVEEIRADYDGEVVLADDLSVY</sequence>
<dbReference type="Gene3D" id="3.60.15.10">
    <property type="entry name" value="Ribonuclease Z/Hydroxyacylglutathione hydrolase-like"/>
    <property type="match status" value="1"/>
</dbReference>
<evidence type="ECO:0000313" key="4">
    <source>
        <dbReference type="EMBL" id="MES1929546.1"/>
    </source>
</evidence>
<keyword evidence="5" id="KW-1185">Reference proteome</keyword>
<keyword evidence="1" id="KW-0378">Hydrolase</keyword>
<dbReference type="InterPro" id="IPR001279">
    <property type="entry name" value="Metallo-B-lactamas"/>
</dbReference>
<dbReference type="SUPFAM" id="SSF56281">
    <property type="entry name" value="Metallo-hydrolase/oxidoreductase"/>
    <property type="match status" value="1"/>
</dbReference>